<dbReference type="RefSeq" id="WP_375352660.1">
    <property type="nucleotide sequence ID" value="NZ_JBHHMI010000001.1"/>
</dbReference>
<dbReference type="Gene3D" id="1.25.40.10">
    <property type="entry name" value="Tetratricopeptide repeat domain"/>
    <property type="match status" value="1"/>
</dbReference>
<evidence type="ECO:0000313" key="1">
    <source>
        <dbReference type="EMBL" id="MFB5265372.1"/>
    </source>
</evidence>
<sequence length="71" mass="8230">MKEQLEKALQLRSEGQLEVSNQILVDLVQLYPQDALMNYQCAWSFDVLGREREAIPFYEKAVSLGLAERQE</sequence>
<gene>
    <name evidence="1" type="ORF">ACE41H_01025</name>
</gene>
<protein>
    <recommendedName>
        <fullName evidence="3">Tetratricopeptide repeat protein</fullName>
    </recommendedName>
</protein>
<dbReference type="SUPFAM" id="SSF48452">
    <property type="entry name" value="TPR-like"/>
    <property type="match status" value="1"/>
</dbReference>
<reference evidence="1 2" key="1">
    <citation type="submission" date="2024-09" db="EMBL/GenBank/DDBJ databases">
        <title>Paenibacillus zeirhizospherea sp. nov., isolated from surface of the maize (Zea mays) roots in a horticulture field, Hungary.</title>
        <authorList>
            <person name="Marton D."/>
            <person name="Farkas M."/>
            <person name="Bedics A."/>
            <person name="Toth E."/>
            <person name="Tancsics A."/>
            <person name="Boka K."/>
            <person name="Maroti G."/>
            <person name="Kriszt B."/>
            <person name="Cserhati M."/>
        </authorList>
    </citation>
    <scope>NUCLEOTIDE SEQUENCE [LARGE SCALE GENOMIC DNA]</scope>
    <source>
        <strain evidence="1 2">KCTC 33519</strain>
    </source>
</reference>
<organism evidence="1 2">
    <name type="scientific">Paenibacillus enshidis</name>
    <dbReference type="NCBI Taxonomy" id="1458439"/>
    <lineage>
        <taxon>Bacteria</taxon>
        <taxon>Bacillati</taxon>
        <taxon>Bacillota</taxon>
        <taxon>Bacilli</taxon>
        <taxon>Bacillales</taxon>
        <taxon>Paenibacillaceae</taxon>
        <taxon>Paenibacillus</taxon>
    </lineage>
</organism>
<accession>A0ABV5AMK4</accession>
<keyword evidence="2" id="KW-1185">Reference proteome</keyword>
<dbReference type="InterPro" id="IPR011990">
    <property type="entry name" value="TPR-like_helical_dom_sf"/>
</dbReference>
<dbReference type="EMBL" id="JBHHMI010000001">
    <property type="protein sequence ID" value="MFB5265372.1"/>
    <property type="molecule type" value="Genomic_DNA"/>
</dbReference>
<evidence type="ECO:0008006" key="3">
    <source>
        <dbReference type="Google" id="ProtNLM"/>
    </source>
</evidence>
<dbReference type="Proteomes" id="UP001580346">
    <property type="component" value="Unassembled WGS sequence"/>
</dbReference>
<evidence type="ECO:0000313" key="2">
    <source>
        <dbReference type="Proteomes" id="UP001580346"/>
    </source>
</evidence>
<name>A0ABV5AMK4_9BACL</name>
<comment type="caution">
    <text evidence="1">The sequence shown here is derived from an EMBL/GenBank/DDBJ whole genome shotgun (WGS) entry which is preliminary data.</text>
</comment>
<proteinExistence type="predicted"/>